<evidence type="ECO:0000313" key="2">
    <source>
        <dbReference type="WBParaSite" id="PDA_v2.g1525.t1"/>
    </source>
</evidence>
<dbReference type="WBParaSite" id="PDA_v2.g1525.t1">
    <property type="protein sequence ID" value="PDA_v2.g1525.t1"/>
    <property type="gene ID" value="PDA_v2.g1525"/>
</dbReference>
<organism evidence="1 2">
    <name type="scientific">Panagrolaimus davidi</name>
    <dbReference type="NCBI Taxonomy" id="227884"/>
    <lineage>
        <taxon>Eukaryota</taxon>
        <taxon>Metazoa</taxon>
        <taxon>Ecdysozoa</taxon>
        <taxon>Nematoda</taxon>
        <taxon>Chromadorea</taxon>
        <taxon>Rhabditida</taxon>
        <taxon>Tylenchina</taxon>
        <taxon>Panagrolaimomorpha</taxon>
        <taxon>Panagrolaimoidea</taxon>
        <taxon>Panagrolaimidae</taxon>
        <taxon>Panagrolaimus</taxon>
    </lineage>
</organism>
<sequence>MTLKNGNRIIVKEENDKTKVREYSKSNNSWICSNRHCKYATLKIKYGIVFAAITHNCEPREYSMALKIQELLKQGKTTEALGLTMKRRSLRNTSNQSLSASTDQSLSDSTLDELILANIIKTRNNSCNATNDYALNNDTPSSSSQTSTKTLVGQISDLITIYPNDMLGFDLYADQYSTANTVSSLLSETSALTENFEEPSQSSVKREFDDEFDDCIFINETAAKKRKIDFDNNEIFSFERPSTLTLKEMCKKLKIEYKNDVYKFWGDIVFEKITPFSKNVKTHSFKSKNIFACLSQFFTGTNESCFDIQYIISKAFRDDLIETGEMSRAKIDELSFFTTVTDEHIEFISKFLFCKIGIYENGILKKYGNWENQNQNNSDVLNLILSFENGFFSVVLDL</sequence>
<keyword evidence="1" id="KW-1185">Reference proteome</keyword>
<proteinExistence type="predicted"/>
<dbReference type="AlphaFoldDB" id="A0A914PKG8"/>
<evidence type="ECO:0000313" key="1">
    <source>
        <dbReference type="Proteomes" id="UP000887578"/>
    </source>
</evidence>
<accession>A0A914PKG8</accession>
<protein>
    <submittedName>
        <fullName evidence="2">FLYWCH-type domain-containing protein</fullName>
    </submittedName>
</protein>
<name>A0A914PKG8_9BILA</name>
<reference evidence="2" key="1">
    <citation type="submission" date="2022-11" db="UniProtKB">
        <authorList>
            <consortium name="WormBaseParasite"/>
        </authorList>
    </citation>
    <scope>IDENTIFICATION</scope>
</reference>
<dbReference type="Proteomes" id="UP000887578">
    <property type="component" value="Unplaced"/>
</dbReference>